<accession>A0A8X6XR30</accession>
<dbReference type="GO" id="GO:0005576">
    <property type="term" value="C:extracellular region"/>
    <property type="evidence" value="ECO:0007669"/>
    <property type="project" value="UniProtKB-SubCell"/>
</dbReference>
<protein>
    <submittedName>
        <fullName evidence="9">Dermonecrotic toxin LcsSicTox-betaIC1</fullName>
    </submittedName>
</protein>
<keyword evidence="7" id="KW-0456">Lyase</keyword>
<dbReference type="GO" id="GO:0016829">
    <property type="term" value="F:lyase activity"/>
    <property type="evidence" value="ECO:0007669"/>
    <property type="project" value="UniProtKB-KW"/>
</dbReference>
<dbReference type="Gene3D" id="3.20.20.190">
    <property type="entry name" value="Phosphatidylinositol (PI) phosphodiesterase"/>
    <property type="match status" value="1"/>
</dbReference>
<feature type="chain" id="PRO_5036490007" evidence="8">
    <location>
        <begin position="27"/>
        <end position="306"/>
    </location>
</feature>
<organism evidence="9 10">
    <name type="scientific">Trichonephila inaurata madagascariensis</name>
    <dbReference type="NCBI Taxonomy" id="2747483"/>
    <lineage>
        <taxon>Eukaryota</taxon>
        <taxon>Metazoa</taxon>
        <taxon>Ecdysozoa</taxon>
        <taxon>Arthropoda</taxon>
        <taxon>Chelicerata</taxon>
        <taxon>Arachnida</taxon>
        <taxon>Araneae</taxon>
        <taxon>Araneomorphae</taxon>
        <taxon>Entelegynae</taxon>
        <taxon>Araneoidea</taxon>
        <taxon>Nephilidae</taxon>
        <taxon>Trichonephila</taxon>
        <taxon>Trichonephila inaurata</taxon>
    </lineage>
</organism>
<evidence type="ECO:0000256" key="6">
    <source>
        <dbReference type="ARBA" id="ARBA00023157"/>
    </source>
</evidence>
<evidence type="ECO:0000313" key="9">
    <source>
        <dbReference type="EMBL" id="GFY58627.1"/>
    </source>
</evidence>
<evidence type="ECO:0000256" key="5">
    <source>
        <dbReference type="ARBA" id="ARBA00022842"/>
    </source>
</evidence>
<evidence type="ECO:0000256" key="7">
    <source>
        <dbReference type="ARBA" id="ARBA00023239"/>
    </source>
</evidence>
<evidence type="ECO:0000313" key="10">
    <source>
        <dbReference type="Proteomes" id="UP000886998"/>
    </source>
</evidence>
<dbReference type="SUPFAM" id="SSF51695">
    <property type="entry name" value="PLC-like phosphodiesterases"/>
    <property type="match status" value="1"/>
</dbReference>
<dbReference type="GO" id="GO:0008081">
    <property type="term" value="F:phosphoric diester hydrolase activity"/>
    <property type="evidence" value="ECO:0007669"/>
    <property type="project" value="InterPro"/>
</dbReference>
<keyword evidence="4" id="KW-0479">Metal-binding</keyword>
<dbReference type="AlphaFoldDB" id="A0A8X6XR30"/>
<keyword evidence="3" id="KW-0964">Secreted</keyword>
<keyword evidence="6" id="KW-1015">Disulfide bond</keyword>
<evidence type="ECO:0000256" key="2">
    <source>
        <dbReference type="ARBA" id="ARBA00004613"/>
    </source>
</evidence>
<evidence type="ECO:0000256" key="1">
    <source>
        <dbReference type="ARBA" id="ARBA00000110"/>
    </source>
</evidence>
<comment type="caution">
    <text evidence="9">The sequence shown here is derived from an EMBL/GenBank/DDBJ whole genome shotgun (WGS) entry which is preliminary data.</text>
</comment>
<dbReference type="GO" id="GO:0006629">
    <property type="term" value="P:lipid metabolic process"/>
    <property type="evidence" value="ECO:0007669"/>
    <property type="project" value="InterPro"/>
</dbReference>
<proteinExistence type="predicted"/>
<dbReference type="Proteomes" id="UP000886998">
    <property type="component" value="Unassembled WGS sequence"/>
</dbReference>
<dbReference type="OrthoDB" id="1058301at2759"/>
<keyword evidence="10" id="KW-1185">Reference proteome</keyword>
<dbReference type="EMBL" id="BMAV01012183">
    <property type="protein sequence ID" value="GFY58627.1"/>
    <property type="molecule type" value="Genomic_DNA"/>
</dbReference>
<feature type="signal peptide" evidence="8">
    <location>
        <begin position="1"/>
        <end position="26"/>
    </location>
</feature>
<keyword evidence="8" id="KW-0732">Signal</keyword>
<evidence type="ECO:0000256" key="3">
    <source>
        <dbReference type="ARBA" id="ARBA00022525"/>
    </source>
</evidence>
<dbReference type="GO" id="GO:0046872">
    <property type="term" value="F:metal ion binding"/>
    <property type="evidence" value="ECO:0007669"/>
    <property type="project" value="UniProtKB-KW"/>
</dbReference>
<evidence type="ECO:0000256" key="8">
    <source>
        <dbReference type="SAM" id="SignalP"/>
    </source>
</evidence>
<comment type="catalytic activity">
    <reaction evidence="1">
        <text>an N-(acyl)-sphingosylphosphoethanolamine = an N-(acyl)-sphingosyl-1,3-cyclic phosphate + ethanolamine</text>
        <dbReference type="Rhea" id="RHEA:60648"/>
        <dbReference type="ChEBI" id="CHEBI:57603"/>
        <dbReference type="ChEBI" id="CHEBI:143891"/>
        <dbReference type="ChEBI" id="CHEBI:143892"/>
    </reaction>
</comment>
<evidence type="ECO:0000256" key="4">
    <source>
        <dbReference type="ARBA" id="ARBA00022723"/>
    </source>
</evidence>
<gene>
    <name evidence="9" type="ORF">TNIN_377921</name>
</gene>
<dbReference type="InterPro" id="IPR017946">
    <property type="entry name" value="PLC-like_Pdiesterase_TIM-brl"/>
</dbReference>
<reference evidence="9" key="1">
    <citation type="submission" date="2020-08" db="EMBL/GenBank/DDBJ databases">
        <title>Multicomponent nature underlies the extraordinary mechanical properties of spider dragline silk.</title>
        <authorList>
            <person name="Kono N."/>
            <person name="Nakamura H."/>
            <person name="Mori M."/>
            <person name="Yoshida Y."/>
            <person name="Ohtoshi R."/>
            <person name="Malay A.D."/>
            <person name="Moran D.A.P."/>
            <person name="Tomita M."/>
            <person name="Numata K."/>
            <person name="Arakawa K."/>
        </authorList>
    </citation>
    <scope>NUCLEOTIDE SEQUENCE</scope>
</reference>
<comment type="subcellular location">
    <subcellularLocation>
        <location evidence="2">Secreted</location>
    </subcellularLocation>
</comment>
<name>A0A8X6XR30_9ARAC</name>
<keyword evidence="5" id="KW-0460">Magnesium</keyword>
<sequence length="306" mass="35279">MWNLQALPTCLVVILSLAIFTKHVTTSKQRPFYIMGHLVNSIEEISEYLERGSNVLESDIEFFKNGSVKAVYHGFPCDCYRECENSANMVDYLQTVRNITDPNVPGNYYDQMVLQLFDLKLNTSEDKRFSGREVARHVLDYLWGEEGEREQEIRVIFYFDHEEKDVLVGVMDEFTVRGQTARLKDVGFDGGIGNISDIARIFSELNIKDNIWLGDGVTNCLEPFKSFERLEQAIDCRDSSKSFIGKVYQWTNDLQSTMVQALRLGVDGMLTNKPEVLLKVLHQPEFAEDFRLATIYDNPFERYDGK</sequence>